<keyword evidence="6" id="KW-0812">Transmembrane</keyword>
<dbReference type="KEGG" id="spar:SPRG_19068"/>
<reference evidence="7 8" key="1">
    <citation type="journal article" date="2013" name="PLoS Genet.">
        <title>Distinctive expansion of potential virulence genes in the genome of the oomycete fish pathogen Saprolegnia parasitica.</title>
        <authorList>
            <person name="Jiang R.H."/>
            <person name="de Bruijn I."/>
            <person name="Haas B.J."/>
            <person name="Belmonte R."/>
            <person name="Lobach L."/>
            <person name="Christie J."/>
            <person name="van den Ackerveken G."/>
            <person name="Bottin A."/>
            <person name="Bulone V."/>
            <person name="Diaz-Moreno S.M."/>
            <person name="Dumas B."/>
            <person name="Fan L."/>
            <person name="Gaulin E."/>
            <person name="Govers F."/>
            <person name="Grenville-Briggs L.J."/>
            <person name="Horner N.R."/>
            <person name="Levin J.Z."/>
            <person name="Mammella M."/>
            <person name="Meijer H.J."/>
            <person name="Morris P."/>
            <person name="Nusbaum C."/>
            <person name="Oome S."/>
            <person name="Phillips A.J."/>
            <person name="van Rooyen D."/>
            <person name="Rzeszutek E."/>
            <person name="Saraiva M."/>
            <person name="Secombes C.J."/>
            <person name="Seidl M.F."/>
            <person name="Snel B."/>
            <person name="Stassen J.H."/>
            <person name="Sykes S."/>
            <person name="Tripathy S."/>
            <person name="van den Berg H."/>
            <person name="Vega-Arreguin J.C."/>
            <person name="Wawra S."/>
            <person name="Young S.K."/>
            <person name="Zeng Q."/>
            <person name="Dieguez-Uribeondo J."/>
            <person name="Russ C."/>
            <person name="Tyler B.M."/>
            <person name="van West P."/>
        </authorList>
    </citation>
    <scope>NUCLEOTIDE SEQUENCE [LARGE SCALE GENOMIC DNA]</scope>
    <source>
        <strain evidence="7 8">CBS 223.65</strain>
    </source>
</reference>
<keyword evidence="3 5" id="KW-0808">Transferase</keyword>
<dbReference type="GO" id="GO:0008654">
    <property type="term" value="P:phospholipid biosynthetic process"/>
    <property type="evidence" value="ECO:0007669"/>
    <property type="project" value="InterPro"/>
</dbReference>
<dbReference type="InterPro" id="IPR014472">
    <property type="entry name" value="CHOPT"/>
</dbReference>
<organism evidence="7 8">
    <name type="scientific">Saprolegnia parasitica (strain CBS 223.65)</name>
    <dbReference type="NCBI Taxonomy" id="695850"/>
    <lineage>
        <taxon>Eukaryota</taxon>
        <taxon>Sar</taxon>
        <taxon>Stramenopiles</taxon>
        <taxon>Oomycota</taxon>
        <taxon>Saprolegniomycetes</taxon>
        <taxon>Saprolegniales</taxon>
        <taxon>Saprolegniaceae</taxon>
        <taxon>Saprolegnia</taxon>
    </lineage>
</organism>
<comment type="similarity">
    <text evidence="2 5">Belongs to the CDP-alcohol phosphatidyltransferase class-I family.</text>
</comment>
<dbReference type="STRING" id="695850.A0A067CYB4"/>
<name>A0A067CYB4_SAPPC</name>
<feature type="transmembrane region" description="Helical" evidence="6">
    <location>
        <begin position="140"/>
        <end position="158"/>
    </location>
</feature>
<dbReference type="Proteomes" id="UP000030745">
    <property type="component" value="Unassembled WGS sequence"/>
</dbReference>
<keyword evidence="4 6" id="KW-0472">Membrane</keyword>
<dbReference type="AlphaFoldDB" id="A0A067CYB4"/>
<evidence type="ECO:0008006" key="9">
    <source>
        <dbReference type="Google" id="ProtNLM"/>
    </source>
</evidence>
<dbReference type="PIRSF" id="PIRSF015665">
    <property type="entry name" value="CHOPT"/>
    <property type="match status" value="1"/>
</dbReference>
<gene>
    <name evidence="7" type="ORF">SPRG_19068</name>
</gene>
<dbReference type="OrthoDB" id="196717at2759"/>
<dbReference type="VEuPathDB" id="FungiDB:SPRG_19068"/>
<evidence type="ECO:0000256" key="2">
    <source>
        <dbReference type="ARBA" id="ARBA00010441"/>
    </source>
</evidence>
<dbReference type="GO" id="GO:0016020">
    <property type="term" value="C:membrane"/>
    <property type="evidence" value="ECO:0007669"/>
    <property type="project" value="UniProtKB-SubCell"/>
</dbReference>
<keyword evidence="8" id="KW-1185">Reference proteome</keyword>
<accession>A0A067CYB4</accession>
<feature type="transmembrane region" description="Helical" evidence="6">
    <location>
        <begin position="284"/>
        <end position="303"/>
    </location>
</feature>
<dbReference type="PANTHER" id="PTHR10414">
    <property type="entry name" value="ETHANOLAMINEPHOSPHOTRANSFERASE"/>
    <property type="match status" value="1"/>
</dbReference>
<dbReference type="Pfam" id="PF01066">
    <property type="entry name" value="CDP-OH_P_transf"/>
    <property type="match status" value="1"/>
</dbReference>
<dbReference type="InterPro" id="IPR043130">
    <property type="entry name" value="CDP-OH_PTrfase_TM_dom"/>
</dbReference>
<feature type="transmembrane region" description="Helical" evidence="6">
    <location>
        <begin position="48"/>
        <end position="72"/>
    </location>
</feature>
<dbReference type="InterPro" id="IPR000462">
    <property type="entry name" value="CDP-OH_P_trans"/>
</dbReference>
<dbReference type="OMA" id="TICTVSV"/>
<comment type="subcellular location">
    <subcellularLocation>
        <location evidence="1">Membrane</location>
    </subcellularLocation>
</comment>
<evidence type="ECO:0000256" key="3">
    <source>
        <dbReference type="ARBA" id="ARBA00022679"/>
    </source>
</evidence>
<sequence>MGVLSKQALEGIAAYKYKPGQYTWLDLQLNHYWNFMVELLPLWMAPNLVTLTGTIIMAVTTGSLLAICPQFIGAAPAWAYIVCGLGLFVYQTLDAIDGKQARRTGSSSPLGQLFDHGCDALSTLINMLSAVAALELGPSYAAYATICTVSVAFYLAQWEEYHTGTMSCGNGYFGVTEGQLVLVFVHLMTAAVGGDFWRLVVPNTPYTLAEVLVVSLVLSNIILAYTNITNVFNAPANHLQGEELGNKQVSKAVALAQLFPPFAVTLAGYLLIAAYRPQYDACPLLFLVPIGLSFVMFSSRMIVSHMCKVPFTPQFRILFPLLALLAATYSQVEAFAAVPPLVALTGYCGIVLFIYFHYMLSVVFEICAHLQIPLLTLPAKKATKAE</sequence>
<evidence type="ECO:0000313" key="8">
    <source>
        <dbReference type="Proteomes" id="UP000030745"/>
    </source>
</evidence>
<evidence type="ECO:0000313" key="7">
    <source>
        <dbReference type="EMBL" id="KDO34230.1"/>
    </source>
</evidence>
<dbReference type="PROSITE" id="PS00379">
    <property type="entry name" value="CDP_ALCOHOL_P_TRANSF"/>
    <property type="match status" value="1"/>
</dbReference>
<evidence type="ECO:0000256" key="5">
    <source>
        <dbReference type="RuleBase" id="RU003750"/>
    </source>
</evidence>
<dbReference type="GeneID" id="24140513"/>
<feature type="transmembrane region" description="Helical" evidence="6">
    <location>
        <begin position="338"/>
        <end position="356"/>
    </location>
</feature>
<dbReference type="RefSeq" id="XP_012195264.1">
    <property type="nucleotide sequence ID" value="XM_012339874.1"/>
</dbReference>
<evidence type="ECO:0000256" key="1">
    <source>
        <dbReference type="ARBA" id="ARBA00004370"/>
    </source>
</evidence>
<proteinExistence type="inferred from homology"/>
<dbReference type="EMBL" id="KK583191">
    <property type="protein sequence ID" value="KDO34230.1"/>
    <property type="molecule type" value="Genomic_DNA"/>
</dbReference>
<protein>
    <recommendedName>
        <fullName evidence="9">CDP-alcohol phosphatidyltransferase</fullName>
    </recommendedName>
</protein>
<evidence type="ECO:0000256" key="6">
    <source>
        <dbReference type="SAM" id="Phobius"/>
    </source>
</evidence>
<feature type="transmembrane region" description="Helical" evidence="6">
    <location>
        <begin position="252"/>
        <end position="272"/>
    </location>
</feature>
<dbReference type="InterPro" id="IPR048254">
    <property type="entry name" value="CDP_ALCOHOL_P_TRANSF_CS"/>
</dbReference>
<feature type="transmembrane region" description="Helical" evidence="6">
    <location>
        <begin position="170"/>
        <end position="191"/>
    </location>
</feature>
<feature type="transmembrane region" description="Helical" evidence="6">
    <location>
        <begin position="211"/>
        <end position="232"/>
    </location>
</feature>
<evidence type="ECO:0000256" key="4">
    <source>
        <dbReference type="ARBA" id="ARBA00023136"/>
    </source>
</evidence>
<feature type="transmembrane region" description="Helical" evidence="6">
    <location>
        <begin position="78"/>
        <end position="96"/>
    </location>
</feature>
<dbReference type="Gene3D" id="1.20.120.1760">
    <property type="match status" value="1"/>
</dbReference>
<dbReference type="PANTHER" id="PTHR10414:SF37">
    <property type="entry name" value="BB IN A BOXCAR, ISOFORM C"/>
    <property type="match status" value="1"/>
</dbReference>
<keyword evidence="6" id="KW-1133">Transmembrane helix</keyword>
<dbReference type="GO" id="GO:0016780">
    <property type="term" value="F:phosphotransferase activity, for other substituted phosphate groups"/>
    <property type="evidence" value="ECO:0007669"/>
    <property type="project" value="InterPro"/>
</dbReference>